<evidence type="ECO:0000256" key="1">
    <source>
        <dbReference type="ARBA" id="ARBA00004651"/>
    </source>
</evidence>
<feature type="transmembrane region" description="Helical" evidence="7">
    <location>
        <begin position="51"/>
        <end position="73"/>
    </location>
</feature>
<dbReference type="PATRIC" id="fig|797515.3.peg.807"/>
<name>G9ZMC1_9LACO</name>
<dbReference type="PANTHER" id="PTHR42709">
    <property type="entry name" value="ALKALINE PHOSPHATASE LIKE PROTEIN"/>
    <property type="match status" value="1"/>
</dbReference>
<dbReference type="AlphaFoldDB" id="G9ZMC1"/>
<dbReference type="EMBL" id="AGEY01000036">
    <property type="protein sequence ID" value="EHL99748.1"/>
    <property type="molecule type" value="Genomic_DNA"/>
</dbReference>
<dbReference type="PANTHER" id="PTHR42709:SF6">
    <property type="entry name" value="UNDECAPRENYL PHOSPHATE TRANSPORTER A"/>
    <property type="match status" value="1"/>
</dbReference>
<accession>G9ZMC1</accession>
<evidence type="ECO:0000256" key="2">
    <source>
        <dbReference type="ARBA" id="ARBA00010792"/>
    </source>
</evidence>
<feature type="transmembrane region" description="Helical" evidence="7">
    <location>
        <begin position="12"/>
        <end position="31"/>
    </location>
</feature>
<keyword evidence="6 7" id="KW-0472">Membrane</keyword>
<evidence type="ECO:0000313" key="9">
    <source>
        <dbReference type="EMBL" id="EHL99748.1"/>
    </source>
</evidence>
<dbReference type="RefSeq" id="WP_008211570.1">
    <property type="nucleotide sequence ID" value="NZ_JH414933.1"/>
</dbReference>
<dbReference type="Proteomes" id="UP000004625">
    <property type="component" value="Unassembled WGS sequence"/>
</dbReference>
<evidence type="ECO:0000256" key="3">
    <source>
        <dbReference type="ARBA" id="ARBA00022475"/>
    </source>
</evidence>
<gene>
    <name evidence="9" type="ORF">HMPREF9103_00869</name>
</gene>
<comment type="similarity">
    <text evidence="2">Belongs to the DedA family.</text>
</comment>
<dbReference type="STRING" id="797515.HMPREF9103_00869"/>
<feature type="transmembrane region" description="Helical" evidence="7">
    <location>
        <begin position="142"/>
        <end position="165"/>
    </location>
</feature>
<dbReference type="eggNOG" id="COG0586">
    <property type="taxonomic scope" value="Bacteria"/>
</dbReference>
<dbReference type="Pfam" id="PF09335">
    <property type="entry name" value="VTT_dom"/>
    <property type="match status" value="1"/>
</dbReference>
<evidence type="ECO:0000256" key="6">
    <source>
        <dbReference type="ARBA" id="ARBA00023136"/>
    </source>
</evidence>
<comment type="caution">
    <text evidence="9">The sequence shown here is derived from an EMBL/GenBank/DDBJ whole genome shotgun (WGS) entry which is preliminary data.</text>
</comment>
<protein>
    <submittedName>
        <fullName evidence="9">SNARE-like domain protein</fullName>
    </submittedName>
</protein>
<keyword evidence="4 7" id="KW-0812">Transmembrane</keyword>
<keyword evidence="5 7" id="KW-1133">Transmembrane helix</keyword>
<dbReference type="InterPro" id="IPR051311">
    <property type="entry name" value="DedA_domain"/>
</dbReference>
<dbReference type="InterPro" id="IPR032816">
    <property type="entry name" value="VTT_dom"/>
</dbReference>
<evidence type="ECO:0000259" key="8">
    <source>
        <dbReference type="Pfam" id="PF09335"/>
    </source>
</evidence>
<keyword evidence="3" id="KW-1003">Cell membrane</keyword>
<sequence length="207" mass="22586">MTETTITELINQYGYFAIAFLIAFENIFPPIPSELVLVFTGYLTLTSKLTIWGSVLAATAGAFVGAVVLYGVGRLLNVRQIERLLAGRVGKLLRLKPADVDKAAAYFNRRGGWAILIGRCIPVVRSLVSIPAGMTAYPFAKFSGLTILGTLVWNTVLILVGHFAGGAWNTILAIIDQWLVVIIVAVAVILGCYLYYRFARNSTKNQD</sequence>
<evidence type="ECO:0000256" key="4">
    <source>
        <dbReference type="ARBA" id="ARBA00022692"/>
    </source>
</evidence>
<reference evidence="9 10" key="1">
    <citation type="submission" date="2011-09" db="EMBL/GenBank/DDBJ databases">
        <authorList>
            <person name="Weinstock G."/>
            <person name="Sodergren E."/>
            <person name="Clifton S."/>
            <person name="Fulton L."/>
            <person name="Fulton B."/>
            <person name="Courtney L."/>
            <person name="Fronick C."/>
            <person name="Harrison M."/>
            <person name="Strong C."/>
            <person name="Farmer C."/>
            <person name="Delahaunty K."/>
            <person name="Markovic C."/>
            <person name="Hall O."/>
            <person name="Minx P."/>
            <person name="Tomlinson C."/>
            <person name="Mitreva M."/>
            <person name="Hou S."/>
            <person name="Chen J."/>
            <person name="Wollam A."/>
            <person name="Pepin K.H."/>
            <person name="Johnson M."/>
            <person name="Bhonagiri V."/>
            <person name="Zhang X."/>
            <person name="Suruliraj S."/>
            <person name="Warren W."/>
            <person name="Chinwalla A."/>
            <person name="Mardis E.R."/>
            <person name="Wilson R.K."/>
        </authorList>
    </citation>
    <scope>NUCLEOTIDE SEQUENCE [LARGE SCALE GENOMIC DNA]</scope>
    <source>
        <strain evidence="9 10">F0439</strain>
    </source>
</reference>
<evidence type="ECO:0000313" key="10">
    <source>
        <dbReference type="Proteomes" id="UP000004625"/>
    </source>
</evidence>
<proteinExistence type="inferred from homology"/>
<feature type="domain" description="VTT" evidence="8">
    <location>
        <begin position="31"/>
        <end position="162"/>
    </location>
</feature>
<evidence type="ECO:0000256" key="5">
    <source>
        <dbReference type="ARBA" id="ARBA00022989"/>
    </source>
</evidence>
<dbReference type="GO" id="GO:0005886">
    <property type="term" value="C:plasma membrane"/>
    <property type="evidence" value="ECO:0007669"/>
    <property type="project" value="UniProtKB-SubCell"/>
</dbReference>
<dbReference type="HOGENOM" id="CLU_044208_1_1_9"/>
<evidence type="ECO:0000256" key="7">
    <source>
        <dbReference type="SAM" id="Phobius"/>
    </source>
</evidence>
<comment type="subcellular location">
    <subcellularLocation>
        <location evidence="1">Cell membrane</location>
        <topology evidence="1">Multi-pass membrane protein</topology>
    </subcellularLocation>
</comment>
<organism evidence="9 10">
    <name type="scientific">Lentilactobacillus parafarraginis F0439</name>
    <dbReference type="NCBI Taxonomy" id="797515"/>
    <lineage>
        <taxon>Bacteria</taxon>
        <taxon>Bacillati</taxon>
        <taxon>Bacillota</taxon>
        <taxon>Bacilli</taxon>
        <taxon>Lactobacillales</taxon>
        <taxon>Lactobacillaceae</taxon>
        <taxon>Lentilactobacillus</taxon>
    </lineage>
</organism>
<keyword evidence="10" id="KW-1185">Reference proteome</keyword>
<feature type="transmembrane region" description="Helical" evidence="7">
    <location>
        <begin position="171"/>
        <end position="196"/>
    </location>
</feature>